<reference evidence="6" key="1">
    <citation type="journal article" date="2019" name="Int. J. Syst. Evol. Microbiol.">
        <title>The Global Catalogue of Microorganisms (GCM) 10K type strain sequencing project: providing services to taxonomists for standard genome sequencing and annotation.</title>
        <authorList>
            <consortium name="The Broad Institute Genomics Platform"/>
            <consortium name="The Broad Institute Genome Sequencing Center for Infectious Disease"/>
            <person name="Wu L."/>
            <person name="Ma J."/>
        </authorList>
    </citation>
    <scope>NUCLEOTIDE SEQUENCE [LARGE SCALE GENOMIC DNA]</scope>
    <source>
        <strain evidence="6">KCTC 22437</strain>
    </source>
</reference>
<dbReference type="InterPro" id="IPR010016">
    <property type="entry name" value="PxpB"/>
</dbReference>
<evidence type="ECO:0000313" key="5">
    <source>
        <dbReference type="EMBL" id="MFD2874297.1"/>
    </source>
</evidence>
<accession>A0ABW5YGA1</accession>
<sequence length="242" mass="26408">MSDTVSEPVFSIYYLSEQALTLEFGNDITPRLLSSVSAFNHLLQQKPFPGFKTTIPAYATLTVLFDPLIVAKSDLRGKSCFEKVSAYLLGLNSEKLANEETTASRITIPVCYGGEFGSDLQELASLLKMDTAELVKLHSEAVYQVYMIGFVPGFAYLGGMDKRLESPRKTTPRKSVPAGSVGIAGMQTGIYPLQTPGGWQLIGRTPLQLFDVKRAQPSLLKAGDEVVFKPITEAEFSQLITG</sequence>
<name>A0ABW5YGA1_9SPHI</name>
<dbReference type="EMBL" id="JBHUPD010000004">
    <property type="protein sequence ID" value="MFD2874297.1"/>
    <property type="molecule type" value="Genomic_DNA"/>
</dbReference>
<gene>
    <name evidence="5" type="primary">pxpB</name>
    <name evidence="5" type="ORF">ACFS5N_17580</name>
</gene>
<dbReference type="InterPro" id="IPR029000">
    <property type="entry name" value="Cyclophilin-like_dom_sf"/>
</dbReference>
<evidence type="ECO:0000313" key="6">
    <source>
        <dbReference type="Proteomes" id="UP001597557"/>
    </source>
</evidence>
<dbReference type="EC" id="3.5.2.9" evidence="5"/>
<evidence type="ECO:0000259" key="4">
    <source>
        <dbReference type="SMART" id="SM00796"/>
    </source>
</evidence>
<keyword evidence="1" id="KW-0547">Nucleotide-binding</keyword>
<proteinExistence type="predicted"/>
<dbReference type="Proteomes" id="UP001597557">
    <property type="component" value="Unassembled WGS sequence"/>
</dbReference>
<protein>
    <submittedName>
        <fullName evidence="5">5-oxoprolinase subunit PxpB</fullName>
        <ecNumber evidence="5">3.5.2.9</ecNumber>
    </submittedName>
</protein>
<organism evidence="5 6">
    <name type="scientific">Mucilaginibacter ximonensis</name>
    <dbReference type="NCBI Taxonomy" id="538021"/>
    <lineage>
        <taxon>Bacteria</taxon>
        <taxon>Pseudomonadati</taxon>
        <taxon>Bacteroidota</taxon>
        <taxon>Sphingobacteriia</taxon>
        <taxon>Sphingobacteriales</taxon>
        <taxon>Sphingobacteriaceae</taxon>
        <taxon>Mucilaginibacter</taxon>
    </lineage>
</organism>
<comment type="caution">
    <text evidence="5">The sequence shown here is derived from an EMBL/GenBank/DDBJ whole genome shotgun (WGS) entry which is preliminary data.</text>
</comment>
<feature type="domain" description="Carboxyltransferase" evidence="4">
    <location>
        <begin position="10"/>
        <end position="220"/>
    </location>
</feature>
<keyword evidence="3" id="KW-0067">ATP-binding</keyword>
<dbReference type="PANTHER" id="PTHR34698">
    <property type="entry name" value="5-OXOPROLINASE SUBUNIT B"/>
    <property type="match status" value="1"/>
</dbReference>
<dbReference type="Gene3D" id="3.30.1360.40">
    <property type="match status" value="1"/>
</dbReference>
<evidence type="ECO:0000256" key="3">
    <source>
        <dbReference type="ARBA" id="ARBA00022840"/>
    </source>
</evidence>
<dbReference type="GO" id="GO:0017168">
    <property type="term" value="F:5-oxoprolinase (ATP-hydrolyzing) activity"/>
    <property type="evidence" value="ECO:0007669"/>
    <property type="project" value="UniProtKB-EC"/>
</dbReference>
<dbReference type="RefSeq" id="WP_377188702.1">
    <property type="nucleotide sequence ID" value="NZ_JBHUPD010000004.1"/>
</dbReference>
<keyword evidence="6" id="KW-1185">Reference proteome</keyword>
<evidence type="ECO:0000256" key="2">
    <source>
        <dbReference type="ARBA" id="ARBA00022801"/>
    </source>
</evidence>
<dbReference type="SUPFAM" id="SSF160467">
    <property type="entry name" value="PH0987 N-terminal domain-like"/>
    <property type="match status" value="1"/>
</dbReference>
<dbReference type="SMART" id="SM00796">
    <property type="entry name" value="AHS1"/>
    <property type="match status" value="1"/>
</dbReference>
<dbReference type="NCBIfam" id="TIGR00370">
    <property type="entry name" value="5-oxoprolinase subunit PxpB"/>
    <property type="match status" value="1"/>
</dbReference>
<dbReference type="SUPFAM" id="SSF50891">
    <property type="entry name" value="Cyclophilin-like"/>
    <property type="match status" value="1"/>
</dbReference>
<evidence type="ECO:0000256" key="1">
    <source>
        <dbReference type="ARBA" id="ARBA00022741"/>
    </source>
</evidence>
<dbReference type="PANTHER" id="PTHR34698:SF2">
    <property type="entry name" value="5-OXOPROLINASE SUBUNIT B"/>
    <property type="match status" value="1"/>
</dbReference>
<dbReference type="InterPro" id="IPR003833">
    <property type="entry name" value="CT_C_D"/>
</dbReference>
<keyword evidence="2 5" id="KW-0378">Hydrolase</keyword>
<dbReference type="Gene3D" id="2.40.100.10">
    <property type="entry name" value="Cyclophilin-like"/>
    <property type="match status" value="1"/>
</dbReference>
<dbReference type="Pfam" id="PF02682">
    <property type="entry name" value="CT_C_D"/>
    <property type="match status" value="1"/>
</dbReference>